<organism evidence="1 2">
    <name type="scientific">Prevotella denticola</name>
    <dbReference type="NCBI Taxonomy" id="28129"/>
    <lineage>
        <taxon>Bacteria</taxon>
        <taxon>Pseudomonadati</taxon>
        <taxon>Bacteroidota</taxon>
        <taxon>Bacteroidia</taxon>
        <taxon>Bacteroidales</taxon>
        <taxon>Prevotellaceae</taxon>
        <taxon>Prevotella</taxon>
    </lineage>
</organism>
<accession>A0A379E3B3</accession>
<sequence>MKTEIEDIIYNYADELKIGGQGESQILHILIRVIN</sequence>
<proteinExistence type="predicted"/>
<protein>
    <submittedName>
        <fullName evidence="1">Uncharacterized protein</fullName>
    </submittedName>
</protein>
<gene>
    <name evidence="1" type="ORF">NCTC13067_00800</name>
</gene>
<name>A0A379E3B3_9BACT</name>
<evidence type="ECO:0000313" key="2">
    <source>
        <dbReference type="Proteomes" id="UP000255469"/>
    </source>
</evidence>
<reference evidence="1 2" key="1">
    <citation type="submission" date="2018-06" db="EMBL/GenBank/DDBJ databases">
        <authorList>
            <consortium name="Pathogen Informatics"/>
            <person name="Doyle S."/>
        </authorList>
    </citation>
    <scope>NUCLEOTIDE SEQUENCE [LARGE SCALE GENOMIC DNA]</scope>
    <source>
        <strain evidence="1 2">NCTC13067</strain>
    </source>
</reference>
<dbReference type="Proteomes" id="UP000255469">
    <property type="component" value="Unassembled WGS sequence"/>
</dbReference>
<evidence type="ECO:0000313" key="1">
    <source>
        <dbReference type="EMBL" id="SUB87135.1"/>
    </source>
</evidence>
<dbReference type="AlphaFoldDB" id="A0A379E3B3"/>
<dbReference type="EMBL" id="UGTM01000001">
    <property type="protein sequence ID" value="SUB87135.1"/>
    <property type="molecule type" value="Genomic_DNA"/>
</dbReference>